<name>A0A0X3BPH1_9EURY</name>
<dbReference type="InterPro" id="IPR027417">
    <property type="entry name" value="P-loop_NTPase"/>
</dbReference>
<dbReference type="Pfam" id="PF17862">
    <property type="entry name" value="AAA_lid_3"/>
    <property type="match status" value="1"/>
</dbReference>
<gene>
    <name evidence="4" type="ORF">MMAB1_2636</name>
</gene>
<evidence type="ECO:0000313" key="4">
    <source>
        <dbReference type="EMBL" id="CVK33849.1"/>
    </source>
</evidence>
<dbReference type="Gene3D" id="1.10.8.60">
    <property type="match status" value="1"/>
</dbReference>
<dbReference type="EMBL" id="LT158599">
    <property type="protein sequence ID" value="CVK33849.1"/>
    <property type="molecule type" value="Genomic_DNA"/>
</dbReference>
<protein>
    <recommendedName>
        <fullName evidence="3">AAA ATPase AAA+ lid domain-containing protein</fullName>
    </recommendedName>
</protein>
<dbReference type="Proteomes" id="UP000069850">
    <property type="component" value="Chromosome 1"/>
</dbReference>
<evidence type="ECO:0000259" key="3">
    <source>
        <dbReference type="Pfam" id="PF17862"/>
    </source>
</evidence>
<evidence type="ECO:0000313" key="5">
    <source>
        <dbReference type="Proteomes" id="UP000069850"/>
    </source>
</evidence>
<keyword evidence="1" id="KW-0547">Nucleotide-binding</keyword>
<proteinExistence type="predicted"/>
<dbReference type="GO" id="GO:0005524">
    <property type="term" value="F:ATP binding"/>
    <property type="evidence" value="ECO:0007669"/>
    <property type="project" value="UniProtKB-KW"/>
</dbReference>
<dbReference type="AlphaFoldDB" id="A0A0X3BPH1"/>
<accession>A0A0X3BPH1</accession>
<dbReference type="InterPro" id="IPR050221">
    <property type="entry name" value="26S_Proteasome_ATPase"/>
</dbReference>
<evidence type="ECO:0000256" key="1">
    <source>
        <dbReference type="ARBA" id="ARBA00022741"/>
    </source>
</evidence>
<keyword evidence="2" id="KW-0067">ATP-binding</keyword>
<evidence type="ECO:0000256" key="2">
    <source>
        <dbReference type="ARBA" id="ARBA00022840"/>
    </source>
</evidence>
<dbReference type="KEGG" id="mema:MMAB1_2636"/>
<feature type="domain" description="AAA ATPase AAA+ lid" evidence="3">
    <location>
        <begin position="6"/>
        <end position="50"/>
    </location>
</feature>
<organism evidence="4 5">
    <name type="scientific">Methanoculleus bourgensis</name>
    <dbReference type="NCBI Taxonomy" id="83986"/>
    <lineage>
        <taxon>Archaea</taxon>
        <taxon>Methanobacteriati</taxon>
        <taxon>Methanobacteriota</taxon>
        <taxon>Stenosarchaea group</taxon>
        <taxon>Methanomicrobia</taxon>
        <taxon>Methanomicrobiales</taxon>
        <taxon>Methanomicrobiaceae</taxon>
        <taxon>Methanoculleus</taxon>
    </lineage>
</organism>
<dbReference type="SUPFAM" id="SSF52540">
    <property type="entry name" value="P-loop containing nucleoside triphosphate hydrolases"/>
    <property type="match status" value="1"/>
</dbReference>
<dbReference type="InterPro" id="IPR041569">
    <property type="entry name" value="AAA_lid_3"/>
</dbReference>
<reference evidence="4 5" key="1">
    <citation type="submission" date="2016-01" db="EMBL/GenBank/DDBJ databases">
        <authorList>
            <person name="Manzoor S."/>
        </authorList>
    </citation>
    <scope>NUCLEOTIDE SEQUENCE [LARGE SCALE GENOMIC DNA]</scope>
    <source>
        <strain evidence="4">Methanoculleus sp MAB1</strain>
    </source>
</reference>
<dbReference type="PANTHER" id="PTHR23073">
    <property type="entry name" value="26S PROTEASOME REGULATORY SUBUNIT"/>
    <property type="match status" value="1"/>
</dbReference>
<sequence>MNLGEDVNLSEVARLTEGKNGADLRAICMEAGMFAIRMEHDTVGHEDFMKAIDKLSVDFDQHHFHTTYGEMFA</sequence>